<sequence>MTELENNILEILSDDHRVTAEQISAMLDVDVKDVEATIKALEDRGVIVKYNTIINWEKTDREFVTALIEVKVVPQRDQGFDVIAERIYRFPEVQSVYLMSGDYDLAVTVEGKTMKDIAYFVAERLSPLESVLSTATHFILKKYKVEGIILEDHEQDHRLAVSP</sequence>
<protein>
    <submittedName>
        <fullName evidence="2">Transcriptional regulator, AsnC family</fullName>
    </submittedName>
</protein>
<dbReference type="InterPro" id="IPR050684">
    <property type="entry name" value="HTH-Siroheme_Decarb"/>
</dbReference>
<dbReference type="SUPFAM" id="SSF46785">
    <property type="entry name" value="Winged helix' DNA-binding domain"/>
    <property type="match status" value="1"/>
</dbReference>
<dbReference type="KEGG" id="mas:Mahau_0377"/>
<evidence type="ECO:0000313" key="2">
    <source>
        <dbReference type="EMBL" id="AEE95593.1"/>
    </source>
</evidence>
<keyword evidence="3" id="KW-1185">Reference proteome</keyword>
<dbReference type="PANTHER" id="PTHR43413:SF7">
    <property type="entry name" value="HTH-TYPE TRANSCRIPTIONAL REGULATOR PTR2"/>
    <property type="match status" value="1"/>
</dbReference>
<reference evidence="2 3" key="2">
    <citation type="journal article" date="2011" name="Stand. Genomic Sci.">
        <title>Complete genome sequence of Mahella australiensis type strain (50-1 BON).</title>
        <authorList>
            <person name="Sikorski J."/>
            <person name="Teshima H."/>
            <person name="Nolan M."/>
            <person name="Lucas S."/>
            <person name="Hammon N."/>
            <person name="Deshpande S."/>
            <person name="Cheng J.F."/>
            <person name="Pitluck S."/>
            <person name="Liolios K."/>
            <person name="Pagani I."/>
            <person name="Ivanova N."/>
            <person name="Huntemann M."/>
            <person name="Mavromatis K."/>
            <person name="Ovchinikova G."/>
            <person name="Pati A."/>
            <person name="Tapia R."/>
            <person name="Han C."/>
            <person name="Goodwin L."/>
            <person name="Chen A."/>
            <person name="Palaniappan K."/>
            <person name="Land M."/>
            <person name="Hauser L."/>
            <person name="Ngatchou-Djao O.D."/>
            <person name="Rohde M."/>
            <person name="Pukall R."/>
            <person name="Spring S."/>
            <person name="Abt B."/>
            <person name="Goker M."/>
            <person name="Detter J.C."/>
            <person name="Woyke T."/>
            <person name="Bristow J."/>
            <person name="Markowitz V."/>
            <person name="Hugenholtz P."/>
            <person name="Eisen J.A."/>
            <person name="Kyrpides N.C."/>
            <person name="Klenk H.P."/>
            <person name="Lapidus A."/>
        </authorList>
    </citation>
    <scope>NUCLEOTIDE SEQUENCE [LARGE SCALE GENOMIC DNA]</scope>
    <source>
        <strain evidence="3">DSM 15567 / CIP 107919 / 50-1 BON</strain>
    </source>
</reference>
<feature type="domain" description="Transcription regulator AsnC/Lrp ligand binding" evidence="1">
    <location>
        <begin position="68"/>
        <end position="141"/>
    </location>
</feature>
<dbReference type="Proteomes" id="UP000008457">
    <property type="component" value="Chromosome"/>
</dbReference>
<dbReference type="Gene3D" id="3.30.70.920">
    <property type="match status" value="1"/>
</dbReference>
<dbReference type="RefSeq" id="WP_013780026.1">
    <property type="nucleotide sequence ID" value="NC_015520.1"/>
</dbReference>
<dbReference type="InterPro" id="IPR036388">
    <property type="entry name" value="WH-like_DNA-bd_sf"/>
</dbReference>
<dbReference type="Pfam" id="PF01037">
    <property type="entry name" value="AsnC_trans_reg"/>
    <property type="match status" value="1"/>
</dbReference>
<dbReference type="Gene3D" id="1.10.10.10">
    <property type="entry name" value="Winged helix-like DNA-binding domain superfamily/Winged helix DNA-binding domain"/>
    <property type="match status" value="1"/>
</dbReference>
<dbReference type="InterPro" id="IPR011008">
    <property type="entry name" value="Dimeric_a/b-barrel"/>
</dbReference>
<dbReference type="InterPro" id="IPR019887">
    <property type="entry name" value="Tscrpt_reg_AsnC/Lrp_C"/>
</dbReference>
<organism evidence="2 3">
    <name type="scientific">Mahella australiensis (strain DSM 15567 / CIP 107919 / 50-1 BON)</name>
    <dbReference type="NCBI Taxonomy" id="697281"/>
    <lineage>
        <taxon>Bacteria</taxon>
        <taxon>Bacillati</taxon>
        <taxon>Bacillota</taxon>
        <taxon>Clostridia</taxon>
        <taxon>Thermoanaerobacterales</taxon>
        <taxon>Thermoanaerobacterales Family IV. Incertae Sedis</taxon>
        <taxon>Mahella</taxon>
    </lineage>
</organism>
<dbReference type="STRING" id="697281.Mahau_0377"/>
<dbReference type="eggNOG" id="COG1522">
    <property type="taxonomic scope" value="Bacteria"/>
</dbReference>
<dbReference type="SUPFAM" id="SSF54909">
    <property type="entry name" value="Dimeric alpha+beta barrel"/>
    <property type="match status" value="1"/>
</dbReference>
<dbReference type="EMBL" id="CP002360">
    <property type="protein sequence ID" value="AEE95593.1"/>
    <property type="molecule type" value="Genomic_DNA"/>
</dbReference>
<dbReference type="Pfam" id="PF13412">
    <property type="entry name" value="HTH_24"/>
    <property type="match status" value="1"/>
</dbReference>
<evidence type="ECO:0000259" key="1">
    <source>
        <dbReference type="Pfam" id="PF01037"/>
    </source>
</evidence>
<proteinExistence type="predicted"/>
<dbReference type="PANTHER" id="PTHR43413">
    <property type="entry name" value="TRANSCRIPTIONAL REGULATOR, ASNC FAMILY"/>
    <property type="match status" value="1"/>
</dbReference>
<gene>
    <name evidence="2" type="ordered locus">Mahau_0377</name>
</gene>
<name>F3ZY68_MAHA5</name>
<reference evidence="3" key="1">
    <citation type="submission" date="2010-11" db="EMBL/GenBank/DDBJ databases">
        <title>The complete genome of Mahella australiensis DSM 15567.</title>
        <authorList>
            <consortium name="US DOE Joint Genome Institute (JGI-PGF)"/>
            <person name="Lucas S."/>
            <person name="Copeland A."/>
            <person name="Lapidus A."/>
            <person name="Bruce D."/>
            <person name="Goodwin L."/>
            <person name="Pitluck S."/>
            <person name="Kyrpides N."/>
            <person name="Mavromatis K."/>
            <person name="Pagani I."/>
            <person name="Ivanova N."/>
            <person name="Teshima H."/>
            <person name="Brettin T."/>
            <person name="Detter J.C."/>
            <person name="Han C."/>
            <person name="Tapia R."/>
            <person name="Land M."/>
            <person name="Hauser L."/>
            <person name="Markowitz V."/>
            <person name="Cheng J.-F."/>
            <person name="Hugenholtz P."/>
            <person name="Woyke T."/>
            <person name="Wu D."/>
            <person name="Spring S."/>
            <person name="Pukall R."/>
            <person name="Steenblock K."/>
            <person name="Schneider S."/>
            <person name="Klenk H.-P."/>
            <person name="Eisen J.A."/>
        </authorList>
    </citation>
    <scope>NUCLEOTIDE SEQUENCE [LARGE SCALE GENOMIC DNA]</scope>
    <source>
        <strain evidence="3">DSM 15567 / CIP 107919 / 50-1 BON</strain>
    </source>
</reference>
<dbReference type="OrthoDB" id="66249at2"/>
<accession>F3ZY68</accession>
<dbReference type="InterPro" id="IPR019888">
    <property type="entry name" value="Tscrpt_reg_AsnC-like"/>
</dbReference>
<dbReference type="SMART" id="SM00344">
    <property type="entry name" value="HTH_ASNC"/>
    <property type="match status" value="1"/>
</dbReference>
<dbReference type="HOGENOM" id="CLU_091233_1_0_9"/>
<dbReference type="AlphaFoldDB" id="F3ZY68"/>
<evidence type="ECO:0000313" key="3">
    <source>
        <dbReference type="Proteomes" id="UP000008457"/>
    </source>
</evidence>
<dbReference type="InterPro" id="IPR036390">
    <property type="entry name" value="WH_DNA-bd_sf"/>
</dbReference>